<feature type="compositionally biased region" description="Polar residues" evidence="1">
    <location>
        <begin position="137"/>
        <end position="153"/>
    </location>
</feature>
<feature type="compositionally biased region" description="Low complexity" evidence="1">
    <location>
        <begin position="46"/>
        <end position="98"/>
    </location>
</feature>
<organism evidence="2 3">
    <name type="scientific">Verticillium longisporum</name>
    <name type="common">Verticillium dahliae var. longisporum</name>
    <dbReference type="NCBI Taxonomy" id="100787"/>
    <lineage>
        <taxon>Eukaryota</taxon>
        <taxon>Fungi</taxon>
        <taxon>Dikarya</taxon>
        <taxon>Ascomycota</taxon>
        <taxon>Pezizomycotina</taxon>
        <taxon>Sordariomycetes</taxon>
        <taxon>Hypocreomycetidae</taxon>
        <taxon>Glomerellales</taxon>
        <taxon>Plectosphaerellaceae</taxon>
        <taxon>Verticillium</taxon>
    </lineage>
</organism>
<feature type="compositionally biased region" description="Low complexity" evidence="1">
    <location>
        <begin position="154"/>
        <end position="172"/>
    </location>
</feature>
<protein>
    <submittedName>
        <fullName evidence="2">Uncharacterized protein</fullName>
    </submittedName>
</protein>
<sequence>MSSYQHQFQAAAPPTPSHSTYNPQHFARSQSTSLPYHPQPPVQRYSSTSAGSNTAASPTNYTPAAYNPAAYASATSPQRAPTQHGYNNSNNYNQGYTSPTIPQAPTYGMSPASTYSQSFPQSAQVPARHDQPLPSPGFSSNASTTSQTPSYDPSYNQSYGNNYGNYTSNGNNPAPAPVLSRSVIILYPDI</sequence>
<evidence type="ECO:0000313" key="3">
    <source>
        <dbReference type="Proteomes" id="UP000045706"/>
    </source>
</evidence>
<reference evidence="3" key="1">
    <citation type="submission" date="2015-05" db="EMBL/GenBank/DDBJ databases">
        <authorList>
            <person name="Fogelqvist Johan"/>
        </authorList>
    </citation>
    <scope>NUCLEOTIDE SEQUENCE [LARGE SCALE GENOMIC DNA]</scope>
</reference>
<feature type="compositionally biased region" description="Polar residues" evidence="1">
    <location>
        <begin position="17"/>
        <end position="34"/>
    </location>
</feature>
<name>A0A0G4L630_VERLO</name>
<feature type="region of interest" description="Disordered" evidence="1">
    <location>
        <begin position="1"/>
        <end position="175"/>
    </location>
</feature>
<proteinExistence type="predicted"/>
<feature type="compositionally biased region" description="Polar residues" evidence="1">
    <location>
        <begin position="111"/>
        <end position="124"/>
    </location>
</feature>
<gene>
    <name evidence="2" type="ORF">BN1723_011299</name>
</gene>
<dbReference type="AlphaFoldDB" id="A0A0G4L630"/>
<accession>A0A0G4L630</accession>
<evidence type="ECO:0000313" key="2">
    <source>
        <dbReference type="EMBL" id="CRK17419.1"/>
    </source>
</evidence>
<dbReference type="Proteomes" id="UP000045706">
    <property type="component" value="Unassembled WGS sequence"/>
</dbReference>
<evidence type="ECO:0000256" key="1">
    <source>
        <dbReference type="SAM" id="MobiDB-lite"/>
    </source>
</evidence>
<dbReference type="EMBL" id="CVQI01007891">
    <property type="protein sequence ID" value="CRK17419.1"/>
    <property type="molecule type" value="Genomic_DNA"/>
</dbReference>